<evidence type="ECO:0000256" key="10">
    <source>
        <dbReference type="ARBA" id="ARBA00023136"/>
    </source>
</evidence>
<name>Q08QR0_STIAD</name>
<dbReference type="SMART" id="SM00382">
    <property type="entry name" value="AAA"/>
    <property type="match status" value="1"/>
</dbReference>
<evidence type="ECO:0000313" key="12">
    <source>
        <dbReference type="EMBL" id="ADO71576.1"/>
    </source>
</evidence>
<dbReference type="GO" id="GO:0016887">
    <property type="term" value="F:ATP hydrolysis activity"/>
    <property type="evidence" value="ECO:0007669"/>
    <property type="project" value="InterPro"/>
</dbReference>
<proteinExistence type="inferred from homology"/>
<evidence type="ECO:0000256" key="5">
    <source>
        <dbReference type="ARBA" id="ARBA00022475"/>
    </source>
</evidence>
<dbReference type="PANTHER" id="PTHR43166">
    <property type="entry name" value="AMINO ACID IMPORT ATP-BINDING PROTEIN"/>
    <property type="match status" value="1"/>
</dbReference>
<keyword evidence="14" id="KW-1185">Reference proteome</keyword>
<dbReference type="FunFam" id="3.40.50.300:FF:000056">
    <property type="entry name" value="Cell division ATP-binding protein FtsE"/>
    <property type="match status" value="1"/>
</dbReference>
<dbReference type="InterPro" id="IPR003439">
    <property type="entry name" value="ABC_transporter-like_ATP-bd"/>
</dbReference>
<dbReference type="Gene3D" id="3.40.50.300">
    <property type="entry name" value="P-loop containing nucleotide triphosphate hydrolases"/>
    <property type="match status" value="1"/>
</dbReference>
<sequence length="253" mass="27290">MSVIERAIAVAAPVLRVRNLECAFGKTRVVHDVSFDVRAGERLGIVGSSGAGKSTLLRCLNLLITPAAGTVELDGRSLLDCSPAELSLARHQLGMVFQHFALLHRRTVAENVALPLEIAGLKPGVIGPRVREVLERVRLTDKAGAWPAQLSGGQRQRVGIARALVHAPRVLLCDEPTSALDAETAKHITELLATLSHELGLTVVFVTHQLELVRRLADEVLVLDAGRIVERTHTSEFFALPRSEAGQRLLASA</sequence>
<dbReference type="Proteomes" id="UP000001351">
    <property type="component" value="Chromosome"/>
</dbReference>
<keyword evidence="6" id="KW-0547">Nucleotide-binding</keyword>
<keyword evidence="5" id="KW-1003">Cell membrane</keyword>
<evidence type="ECO:0000256" key="8">
    <source>
        <dbReference type="ARBA" id="ARBA00022967"/>
    </source>
</evidence>
<dbReference type="EMBL" id="AAMD01000202">
    <property type="protein sequence ID" value="EAU62824.1"/>
    <property type="molecule type" value="Genomic_DNA"/>
</dbReference>
<dbReference type="HOGENOM" id="CLU_000604_1_22_7"/>
<dbReference type="InterPro" id="IPR017871">
    <property type="entry name" value="ABC_transporter-like_CS"/>
</dbReference>
<keyword evidence="9" id="KW-0029">Amino-acid transport</keyword>
<dbReference type="EMBL" id="CP002271">
    <property type="protein sequence ID" value="ADO71576.1"/>
    <property type="molecule type" value="Genomic_DNA"/>
</dbReference>
<comment type="function">
    <text evidence="1">Part of the ABC transporter FtsEX involved in cellular division. Important for assembly or stability of the septal ring.</text>
</comment>
<gene>
    <name evidence="12" type="ordered locus">STAUR_3788</name>
    <name evidence="13" type="ORF">STIAU_5197</name>
</gene>
<evidence type="ECO:0000259" key="11">
    <source>
        <dbReference type="PROSITE" id="PS50893"/>
    </source>
</evidence>
<evidence type="ECO:0000256" key="9">
    <source>
        <dbReference type="ARBA" id="ARBA00022970"/>
    </source>
</evidence>
<evidence type="ECO:0000256" key="7">
    <source>
        <dbReference type="ARBA" id="ARBA00022840"/>
    </source>
</evidence>
<evidence type="ECO:0000256" key="6">
    <source>
        <dbReference type="ARBA" id="ARBA00022741"/>
    </source>
</evidence>
<keyword evidence="4" id="KW-0813">Transport</keyword>
<dbReference type="AlphaFoldDB" id="Q08QR0"/>
<feature type="domain" description="ABC transporter" evidence="11">
    <location>
        <begin position="15"/>
        <end position="250"/>
    </location>
</feature>
<keyword evidence="7 13" id="KW-0067">ATP-binding</keyword>
<dbReference type="eggNOG" id="COG1135">
    <property type="taxonomic scope" value="Bacteria"/>
</dbReference>
<evidence type="ECO:0000256" key="2">
    <source>
        <dbReference type="ARBA" id="ARBA00005417"/>
    </source>
</evidence>
<dbReference type="InterPro" id="IPR003593">
    <property type="entry name" value="AAA+_ATPase"/>
</dbReference>
<dbReference type="GO" id="GO:0005886">
    <property type="term" value="C:plasma membrane"/>
    <property type="evidence" value="ECO:0007669"/>
    <property type="project" value="UniProtKB-ARBA"/>
</dbReference>
<dbReference type="STRING" id="378806.STAUR_3788"/>
<dbReference type="InterPro" id="IPR027417">
    <property type="entry name" value="P-loop_NTPase"/>
</dbReference>
<keyword evidence="10" id="KW-0472">Membrane</keyword>
<evidence type="ECO:0000256" key="4">
    <source>
        <dbReference type="ARBA" id="ARBA00022448"/>
    </source>
</evidence>
<dbReference type="SUPFAM" id="SSF52540">
    <property type="entry name" value="P-loop containing nucleoside triphosphate hydrolases"/>
    <property type="match status" value="1"/>
</dbReference>
<reference evidence="13 15" key="1">
    <citation type="submission" date="2006-04" db="EMBL/GenBank/DDBJ databases">
        <authorList>
            <person name="Nierman W.C."/>
        </authorList>
    </citation>
    <scope>NUCLEOTIDE SEQUENCE [LARGE SCALE GENOMIC DNA]</scope>
    <source>
        <strain evidence="13 15">DW4/3-1</strain>
    </source>
</reference>
<dbReference type="InterPro" id="IPR050086">
    <property type="entry name" value="MetN_ABC_transporter-like"/>
</dbReference>
<keyword evidence="8" id="KW-1278">Translocase</keyword>
<dbReference type="PANTHER" id="PTHR43166:SF30">
    <property type="entry name" value="METHIONINE IMPORT ATP-BINDING PROTEIN METN"/>
    <property type="match status" value="1"/>
</dbReference>
<dbReference type="GO" id="GO:0005524">
    <property type="term" value="F:ATP binding"/>
    <property type="evidence" value="ECO:0007669"/>
    <property type="project" value="UniProtKB-KW"/>
</dbReference>
<comment type="similarity">
    <text evidence="2">Belongs to the ABC transporter superfamily.</text>
</comment>
<organism evidence="13 15">
    <name type="scientific">Stigmatella aurantiaca (strain DW4/3-1)</name>
    <dbReference type="NCBI Taxonomy" id="378806"/>
    <lineage>
        <taxon>Bacteria</taxon>
        <taxon>Pseudomonadati</taxon>
        <taxon>Myxococcota</taxon>
        <taxon>Myxococcia</taxon>
        <taxon>Myxococcales</taxon>
        <taxon>Cystobacterineae</taxon>
        <taxon>Archangiaceae</taxon>
        <taxon>Stigmatella</taxon>
    </lineage>
</organism>
<dbReference type="KEGG" id="sur:STAUR_3788"/>
<dbReference type="Pfam" id="PF00005">
    <property type="entry name" value="ABC_tran"/>
    <property type="match status" value="1"/>
</dbReference>
<evidence type="ECO:0000256" key="1">
    <source>
        <dbReference type="ARBA" id="ARBA00002579"/>
    </source>
</evidence>
<dbReference type="PROSITE" id="PS00211">
    <property type="entry name" value="ABC_TRANSPORTER_1"/>
    <property type="match status" value="1"/>
</dbReference>
<evidence type="ECO:0000313" key="15">
    <source>
        <dbReference type="Proteomes" id="UP000032702"/>
    </source>
</evidence>
<reference evidence="12 14" key="2">
    <citation type="journal article" date="2011" name="Mol. Biol. Evol.">
        <title>Comparative genomic analysis of fruiting body formation in Myxococcales.</title>
        <authorList>
            <person name="Huntley S."/>
            <person name="Hamann N."/>
            <person name="Wegener-Feldbrugge S."/>
            <person name="Treuner-Lange A."/>
            <person name="Kube M."/>
            <person name="Reinhardt R."/>
            <person name="Klages S."/>
            <person name="Muller R."/>
            <person name="Ronning C.M."/>
            <person name="Nierman W.C."/>
            <person name="Sogaard-Andersen L."/>
        </authorList>
    </citation>
    <scope>NUCLEOTIDE SEQUENCE [LARGE SCALE GENOMIC DNA]</scope>
    <source>
        <strain evidence="12 14">DW4/3-1</strain>
    </source>
</reference>
<dbReference type="PROSITE" id="PS50893">
    <property type="entry name" value="ABC_TRANSPORTER_2"/>
    <property type="match status" value="1"/>
</dbReference>
<dbReference type="Proteomes" id="UP000032702">
    <property type="component" value="Unassembled WGS sequence"/>
</dbReference>
<evidence type="ECO:0000313" key="14">
    <source>
        <dbReference type="Proteomes" id="UP000001351"/>
    </source>
</evidence>
<dbReference type="GO" id="GO:0006865">
    <property type="term" value="P:amino acid transport"/>
    <property type="evidence" value="ECO:0007669"/>
    <property type="project" value="UniProtKB-KW"/>
</dbReference>
<evidence type="ECO:0000313" key="13">
    <source>
        <dbReference type="EMBL" id="EAU62824.1"/>
    </source>
</evidence>
<dbReference type="OrthoDB" id="9809450at2"/>
<protein>
    <recommendedName>
        <fullName evidence="3">Cell division ATP-binding protein FtsE</fullName>
    </recommendedName>
</protein>
<dbReference type="RefSeq" id="WP_002618527.1">
    <property type="nucleotide sequence ID" value="NC_014623.1"/>
</dbReference>
<accession>Q08QR0</accession>
<evidence type="ECO:0000256" key="3">
    <source>
        <dbReference type="ARBA" id="ARBA00020019"/>
    </source>
</evidence>